<dbReference type="RefSeq" id="WP_126044266.1">
    <property type="nucleotide sequence ID" value="NZ_RXFM01000006.1"/>
</dbReference>
<sequence>MNKKLLLGILGVIFFCMVAHSEQNQENKNIFIVKDIKTFYDAGNLTDSIDIANDKAIVNGFKYLSYRMIPSSFKNRIYTIQEAEIIKTAKEVFPIKERMTNHSYMATVDIEYEPQKVKDLFNKYGIRYRTSYSEKILFIPIFDDEEIFLHRDWRWKWLNLDANFGLLNFNIFKNNISVSLENKYSTLFEPYYKFDHIIKDYNIKNLVIVFAELNKQQIEMTIRILNPQEDELKYLIVTKKFNESDQNFFNRSINELLDKFDSELKGIKSFDQNIIFTSKVKVNSYNPTLWSAIKNKLSNIKQLKSFRILTSTVDTMEIELNYVIPVQSFKEILSLNGLSLSKKSNEWFLALNNISQK</sequence>
<evidence type="ECO:0008006" key="4">
    <source>
        <dbReference type="Google" id="ProtNLM"/>
    </source>
</evidence>
<organism evidence="2 3">
    <name type="scientific">Candidatus Aquarickettsia rohweri</name>
    <dbReference type="NCBI Taxonomy" id="2602574"/>
    <lineage>
        <taxon>Bacteria</taxon>
        <taxon>Pseudomonadati</taxon>
        <taxon>Pseudomonadota</taxon>
        <taxon>Alphaproteobacteria</taxon>
        <taxon>Rickettsiales</taxon>
        <taxon>Candidatus Midichloriaceae</taxon>
        <taxon>Candidatus Aquarickettsia</taxon>
    </lineage>
</organism>
<dbReference type="EMBL" id="RXFM01000006">
    <property type="protein sequence ID" value="RST71565.1"/>
    <property type="molecule type" value="Genomic_DNA"/>
</dbReference>
<protein>
    <recommendedName>
        <fullName evidence="4">DUF2066 domain-containing protein</fullName>
    </recommendedName>
</protein>
<reference evidence="3" key="1">
    <citation type="submission" date="2018-11" db="EMBL/GenBank/DDBJ databases">
        <title>Phylogenetic, genomic, and biogeographic characterization of a novel and ubiquitous marine invertebrate-associated Rickettsiales parasite, Candidatus Marinoinvertebrata rohwerii, gen. nov., sp. nov.</title>
        <authorList>
            <person name="Klinges J.G."/>
            <person name="Rosales S.M."/>
            <person name="Mcminds R."/>
            <person name="Shaver E.C."/>
            <person name="Shantz A."/>
            <person name="Peters E.C."/>
            <person name="Burkepile D.E."/>
            <person name="Silliman B.R."/>
            <person name="Vega Thurber R.L."/>
        </authorList>
    </citation>
    <scope>NUCLEOTIDE SEQUENCE [LARGE SCALE GENOMIC DNA]</scope>
    <source>
        <strain evidence="3">a_cerv_44</strain>
    </source>
</reference>
<keyword evidence="1" id="KW-0732">Signal</keyword>
<name>A0A429XU97_9RICK</name>
<keyword evidence="3" id="KW-1185">Reference proteome</keyword>
<gene>
    <name evidence="2" type="ORF">EIC27_00810</name>
</gene>
<dbReference type="Proteomes" id="UP000279470">
    <property type="component" value="Unassembled WGS sequence"/>
</dbReference>
<dbReference type="AlphaFoldDB" id="A0A429XU97"/>
<accession>A0A429XU97</accession>
<feature type="chain" id="PRO_5019222209" description="DUF2066 domain-containing protein" evidence="1">
    <location>
        <begin position="22"/>
        <end position="357"/>
    </location>
</feature>
<feature type="signal peptide" evidence="1">
    <location>
        <begin position="1"/>
        <end position="21"/>
    </location>
</feature>
<evidence type="ECO:0000313" key="3">
    <source>
        <dbReference type="Proteomes" id="UP000279470"/>
    </source>
</evidence>
<proteinExistence type="predicted"/>
<evidence type="ECO:0000313" key="2">
    <source>
        <dbReference type="EMBL" id="RST71565.1"/>
    </source>
</evidence>
<evidence type="ECO:0000256" key="1">
    <source>
        <dbReference type="SAM" id="SignalP"/>
    </source>
</evidence>
<comment type="caution">
    <text evidence="2">The sequence shown here is derived from an EMBL/GenBank/DDBJ whole genome shotgun (WGS) entry which is preliminary data.</text>
</comment>